<protein>
    <submittedName>
        <fullName evidence="1">Uncharacterized protein</fullName>
    </submittedName>
</protein>
<organism evidence="1 2">
    <name type="scientific">Clarias magur</name>
    <name type="common">Asian catfish</name>
    <name type="synonym">Macropteronotus magur</name>
    <dbReference type="NCBI Taxonomy" id="1594786"/>
    <lineage>
        <taxon>Eukaryota</taxon>
        <taxon>Metazoa</taxon>
        <taxon>Chordata</taxon>
        <taxon>Craniata</taxon>
        <taxon>Vertebrata</taxon>
        <taxon>Euteleostomi</taxon>
        <taxon>Actinopterygii</taxon>
        <taxon>Neopterygii</taxon>
        <taxon>Teleostei</taxon>
        <taxon>Ostariophysi</taxon>
        <taxon>Siluriformes</taxon>
        <taxon>Clariidae</taxon>
        <taxon>Clarias</taxon>
    </lineage>
</organism>
<reference evidence="1" key="1">
    <citation type="submission" date="2020-07" db="EMBL/GenBank/DDBJ databases">
        <title>Clarias magur genome sequencing, assembly and annotation.</title>
        <authorList>
            <person name="Kushwaha B."/>
            <person name="Kumar R."/>
            <person name="Das P."/>
            <person name="Joshi C.G."/>
            <person name="Kumar D."/>
            <person name="Nagpure N.S."/>
            <person name="Pandey M."/>
            <person name="Agarwal S."/>
            <person name="Srivastava S."/>
            <person name="Singh M."/>
            <person name="Sahoo L."/>
            <person name="Jayasankar P."/>
            <person name="Meher P.K."/>
            <person name="Koringa P.G."/>
            <person name="Iquebal M.A."/>
            <person name="Das S.P."/>
            <person name="Bit A."/>
            <person name="Patnaik S."/>
            <person name="Patel N."/>
            <person name="Shah T.M."/>
            <person name="Hinsu A."/>
            <person name="Jena J.K."/>
        </authorList>
    </citation>
    <scope>NUCLEOTIDE SEQUENCE</scope>
    <source>
        <strain evidence="1">CIFAMagur01</strain>
        <tissue evidence="1">Testis</tissue>
    </source>
</reference>
<dbReference type="Proteomes" id="UP000727407">
    <property type="component" value="Unassembled WGS sequence"/>
</dbReference>
<feature type="non-terminal residue" evidence="1">
    <location>
        <position position="69"/>
    </location>
</feature>
<name>A0A8J4WXA5_CLAMG</name>
<gene>
    <name evidence="1" type="ORF">DAT39_015990</name>
</gene>
<evidence type="ECO:0000313" key="1">
    <source>
        <dbReference type="EMBL" id="KAF5894316.1"/>
    </source>
</evidence>
<dbReference type="EMBL" id="QNUK01000380">
    <property type="protein sequence ID" value="KAF5894316.1"/>
    <property type="molecule type" value="Genomic_DNA"/>
</dbReference>
<accession>A0A8J4WXA5</accession>
<dbReference type="AlphaFoldDB" id="A0A8J4WXA5"/>
<comment type="caution">
    <text evidence="1">The sequence shown here is derived from an EMBL/GenBank/DDBJ whole genome shotgun (WGS) entry which is preliminary data.</text>
</comment>
<proteinExistence type="predicted"/>
<evidence type="ECO:0000313" key="2">
    <source>
        <dbReference type="Proteomes" id="UP000727407"/>
    </source>
</evidence>
<keyword evidence="2" id="KW-1185">Reference proteome</keyword>
<sequence length="69" mass="7686">QDRCRKSLFPKIETEIRNPSALFTTSTPRRFPTPSRCWTGSGCTAAPSHSGLITHTHSQLRTITAGEMR</sequence>
<feature type="non-terminal residue" evidence="1">
    <location>
        <position position="1"/>
    </location>
</feature>